<feature type="transmembrane region" description="Helical" evidence="5">
    <location>
        <begin position="109"/>
        <end position="130"/>
    </location>
</feature>
<name>J8LK59_SACAR</name>
<dbReference type="GO" id="GO:0000139">
    <property type="term" value="C:Golgi membrane"/>
    <property type="evidence" value="ECO:0007669"/>
    <property type="project" value="UniProtKB-SubCell"/>
</dbReference>
<organism evidence="6 7">
    <name type="scientific">Saccharomyces arboricola (strain H-6 / AS 2.3317 / CBS 10644)</name>
    <name type="common">Yeast</name>
    <dbReference type="NCBI Taxonomy" id="1160507"/>
    <lineage>
        <taxon>Eukaryota</taxon>
        <taxon>Fungi</taxon>
        <taxon>Dikarya</taxon>
        <taxon>Ascomycota</taxon>
        <taxon>Saccharomycotina</taxon>
        <taxon>Saccharomycetes</taxon>
        <taxon>Saccharomycetales</taxon>
        <taxon>Saccharomycetaceae</taxon>
        <taxon>Saccharomyces</taxon>
    </lineage>
</organism>
<dbReference type="InterPro" id="IPR050186">
    <property type="entry name" value="TPT_transporter"/>
</dbReference>
<dbReference type="Pfam" id="PF16913">
    <property type="entry name" value="PUNUT"/>
    <property type="match status" value="1"/>
</dbReference>
<dbReference type="PANTHER" id="PTHR11132">
    <property type="entry name" value="SOLUTE CARRIER FAMILY 35"/>
    <property type="match status" value="1"/>
</dbReference>
<keyword evidence="5" id="KW-0813">Transport</keyword>
<feature type="transmembrane region" description="Helical" evidence="5">
    <location>
        <begin position="37"/>
        <end position="58"/>
    </location>
</feature>
<comment type="caution">
    <text evidence="6">The sequence shown here is derived from an EMBL/GenBank/DDBJ whole genome shotgun (WGS) entry which is preliminary data.</text>
</comment>
<keyword evidence="7" id="KW-1185">Reference proteome</keyword>
<proteinExistence type="inferred from homology"/>
<feature type="transmembrane region" description="Helical" evidence="5">
    <location>
        <begin position="356"/>
        <end position="375"/>
    </location>
</feature>
<dbReference type="EMBL" id="ALIE01000148">
    <property type="protein sequence ID" value="EJS42457.1"/>
    <property type="molecule type" value="Genomic_DNA"/>
</dbReference>
<keyword evidence="4 5" id="KW-0472">Membrane</keyword>
<comment type="subcellular location">
    <subcellularLocation>
        <location evidence="5">Golgi apparatus membrane</location>
        <topology evidence="5">Multi-pass membrane protein</topology>
    </subcellularLocation>
    <subcellularLocation>
        <location evidence="5">Cytoplasmic vesicle membrane</location>
        <topology evidence="5">Multi-pass membrane protein</topology>
    </subcellularLocation>
    <subcellularLocation>
        <location evidence="5">Endoplasmic reticulum membrane</location>
        <topology evidence="5">Multi-pass membrane protein</topology>
    </subcellularLocation>
    <subcellularLocation>
        <location evidence="1">Membrane</location>
        <topology evidence="1">Multi-pass membrane protein</topology>
    </subcellularLocation>
</comment>
<keyword evidence="3 5" id="KW-1133">Transmembrane helix</keyword>
<dbReference type="AlphaFoldDB" id="J8LK59"/>
<reference evidence="6 7" key="1">
    <citation type="journal article" date="2013" name="BMC Genomics">
        <title>High quality de novo sequencing and assembly of the Saccharomyces arboricolus genome.</title>
        <authorList>
            <person name="Liti G."/>
            <person name="Nguyen Ba A.N."/>
            <person name="Blythe M."/>
            <person name="Mueller C.A."/>
            <person name="Bergstroem A."/>
            <person name="Cubillos F.A."/>
            <person name="Dafhnis-Calas F."/>
            <person name="Khoshraftar S."/>
            <person name="Malla S."/>
            <person name="Mehta N."/>
            <person name="Siow C.C."/>
            <person name="Warringer J."/>
            <person name="Moses A.M."/>
            <person name="Louis E.J."/>
            <person name="Nieduszynski C.A."/>
        </authorList>
    </citation>
    <scope>NUCLEOTIDE SEQUENCE [LARGE SCALE GENOMIC DNA]</scope>
    <source>
        <strain evidence="7">H-6 / AS 2.3317 / CBS 10644</strain>
    </source>
</reference>
<comment type="function">
    <text evidence="5">Involved in the import of GDP-mannose from the cytoplasm into the Golgi lumen.</text>
</comment>
<keyword evidence="5" id="KW-0333">Golgi apparatus</keyword>
<sequence>MNRTLFLTFLFGWYFCSIALSVYNRWMFDPKDGLGIEYPVLVTTFHQAVLWLLSGIYIRIRHKPMKNVLRRENSFNWSFFLKFLVPTAIASAGDIGLSNVSFQYVPLTIYTIIKSSSIAFVLLFGCIFKLERFHWKLALSVIIMFGGVALMVFNPNASSYTDNKQSLVIFGSLLVLASSCLSGLRWVYTQLLLRNNSMHKTVMTVAESDGTPFTENEDNADDDIAINSANIKGVENLRGIKPHPIHTIHQLAPIMGVSLLLTSLVVEKPFPGIFESTLFKFAVDSGSSDTETNVFSIAKGVFLLILPGFAVFLLTICEFSILEQTPVLTVSIAGIVKEVLTVIFGMIILSERLSGFYNWLGMIIIMADVCYYNYFRYEQDSKQKYQSGSVQDGDGDLKGFPDFEQLGSRKSGPYSIIVDSTNQEYELDMIAQNANRSSQQV</sequence>
<feature type="transmembrane region" description="Helical" evidence="5">
    <location>
        <begin position="327"/>
        <end position="350"/>
    </location>
</feature>
<accession>J8LK59</accession>
<evidence type="ECO:0000313" key="7">
    <source>
        <dbReference type="Proteomes" id="UP000006968"/>
    </source>
</evidence>
<feature type="transmembrane region" description="Helical" evidence="5">
    <location>
        <begin position="167"/>
        <end position="188"/>
    </location>
</feature>
<feature type="transmembrane region" description="Helical" evidence="5">
    <location>
        <begin position="137"/>
        <end position="155"/>
    </location>
</feature>
<keyword evidence="5" id="KW-0256">Endoplasmic reticulum</keyword>
<evidence type="ECO:0000256" key="1">
    <source>
        <dbReference type="ARBA" id="ARBA00004141"/>
    </source>
</evidence>
<dbReference type="SUPFAM" id="SSF103481">
    <property type="entry name" value="Multidrug resistance efflux transporter EmrE"/>
    <property type="match status" value="2"/>
</dbReference>
<evidence type="ECO:0000256" key="4">
    <source>
        <dbReference type="ARBA" id="ARBA00023136"/>
    </source>
</evidence>
<comment type="subunit">
    <text evidence="5">Homooligomer.</text>
</comment>
<evidence type="ECO:0000256" key="2">
    <source>
        <dbReference type="ARBA" id="ARBA00022692"/>
    </source>
</evidence>
<feature type="transmembrane region" description="Helical" evidence="5">
    <location>
        <begin position="294"/>
        <end position="315"/>
    </location>
</feature>
<evidence type="ECO:0000256" key="3">
    <source>
        <dbReference type="ARBA" id="ARBA00022989"/>
    </source>
</evidence>
<evidence type="ECO:0000313" key="6">
    <source>
        <dbReference type="EMBL" id="EJS42457.1"/>
    </source>
</evidence>
<keyword evidence="5" id="KW-0762">Sugar transport</keyword>
<dbReference type="OrthoDB" id="18894at2759"/>
<dbReference type="InterPro" id="IPR037185">
    <property type="entry name" value="EmrE-like"/>
</dbReference>
<keyword evidence="2 5" id="KW-0812">Transmembrane</keyword>
<keyword evidence="5" id="KW-0968">Cytoplasmic vesicle</keyword>
<comment type="similarity">
    <text evidence="5">Belongs to the TPT transporter family. SLC35D subfamily.</text>
</comment>
<gene>
    <name evidence="6" type="ORF">SU7_2471</name>
</gene>
<dbReference type="HOGENOM" id="CLU_022332_1_1_1"/>
<feature type="transmembrane region" description="Helical" evidence="5">
    <location>
        <begin position="79"/>
        <end position="97"/>
    </location>
</feature>
<dbReference type="Proteomes" id="UP000006968">
    <property type="component" value="Chromosome XIII"/>
</dbReference>
<evidence type="ECO:0000256" key="5">
    <source>
        <dbReference type="RuleBase" id="RU367097"/>
    </source>
</evidence>
<dbReference type="GO" id="GO:0030659">
    <property type="term" value="C:cytoplasmic vesicle membrane"/>
    <property type="evidence" value="ECO:0007669"/>
    <property type="project" value="UniProtKB-SubCell"/>
</dbReference>
<protein>
    <recommendedName>
        <fullName evidence="5">GDP-mannose transporter</fullName>
        <shortName evidence="5">GMT</shortName>
    </recommendedName>
</protein>
<dbReference type="GO" id="GO:0005789">
    <property type="term" value="C:endoplasmic reticulum membrane"/>
    <property type="evidence" value="ECO:0007669"/>
    <property type="project" value="UniProtKB-SubCell"/>
</dbReference>